<dbReference type="InterPro" id="IPR000825">
    <property type="entry name" value="SUF_FeS_clus_asmbl_SufBD_core"/>
</dbReference>
<organism evidence="2 3">
    <name type="scientific">Allisonella histaminiformans</name>
    <dbReference type="NCBI Taxonomy" id="209880"/>
    <lineage>
        <taxon>Bacteria</taxon>
        <taxon>Bacillati</taxon>
        <taxon>Bacillota</taxon>
        <taxon>Negativicutes</taxon>
        <taxon>Veillonellales</taxon>
        <taxon>Veillonellaceae</taxon>
        <taxon>Allisonella</taxon>
    </lineage>
</organism>
<dbReference type="AlphaFoldDB" id="A0A1G5UVD7"/>
<protein>
    <submittedName>
        <fullName evidence="2">Fe-S cluster assembly scaffold protein SufB</fullName>
    </submittedName>
</protein>
<dbReference type="OrthoDB" id="9803529at2"/>
<dbReference type="InterPro" id="IPR055346">
    <property type="entry name" value="Fe-S_cluster_assembly_SufBD"/>
</dbReference>
<keyword evidence="3" id="KW-1185">Reference proteome</keyword>
<sequence length="348" mass="38081">MDKIKVNTLPRLTYRYTHTNETVLDFAGSRNKAEPEFSDMTYVSEGGSLPDSFKGAAEELVQTAAAGKHFQINIPDGVKTALSVRLNLEHGTEDFCGTFSVSVGQGSELNLIWIWDGKEAGGQIISAACYEVQDGGKLKVSILERNLPGAVLADQRHVILHEGAVCDFASALLGGEKVIVHSTGRLEGRKSDMTETAVYAASGTQHEDLFYHLEHVGKETKSHIDVKGALDDHAKKVFRGTLDFKHGCSGSQGDEGDYAIQLSPKARNISLPLLLCREDDVMGNHASSAGQLDEQIIYYLMSRGFSREEAQRMVIESMLRPLIDRMDSSLQDEVLEAVNHALDAKESL</sequence>
<gene>
    <name evidence="2" type="ORF">SAMN02910343_00080</name>
</gene>
<dbReference type="EMBL" id="FMXA01000003">
    <property type="protein sequence ID" value="SDA37288.1"/>
    <property type="molecule type" value="Genomic_DNA"/>
</dbReference>
<dbReference type="RefSeq" id="WP_091362665.1">
    <property type="nucleotide sequence ID" value="NZ_FMXA01000003.1"/>
</dbReference>
<dbReference type="PANTHER" id="PTHR43575">
    <property type="entry name" value="PROTEIN ABCI7, CHLOROPLASTIC"/>
    <property type="match status" value="1"/>
</dbReference>
<evidence type="ECO:0000259" key="1">
    <source>
        <dbReference type="Pfam" id="PF01458"/>
    </source>
</evidence>
<dbReference type="GeneID" id="87755136"/>
<dbReference type="PANTHER" id="PTHR43575:SF1">
    <property type="entry name" value="PROTEIN ABCI7, CHLOROPLASTIC"/>
    <property type="match status" value="1"/>
</dbReference>
<reference evidence="2 3" key="1">
    <citation type="submission" date="2016-10" db="EMBL/GenBank/DDBJ databases">
        <authorList>
            <person name="de Groot N.N."/>
        </authorList>
    </citation>
    <scope>NUCLEOTIDE SEQUENCE [LARGE SCALE GENOMIC DNA]</scope>
    <source>
        <strain evidence="2 3">DSM 15230</strain>
    </source>
</reference>
<dbReference type="GO" id="GO:0016226">
    <property type="term" value="P:iron-sulfur cluster assembly"/>
    <property type="evidence" value="ECO:0007669"/>
    <property type="project" value="InterPro"/>
</dbReference>
<dbReference type="InterPro" id="IPR037284">
    <property type="entry name" value="SUF_FeS_clus_asmbl_SufBD_sf"/>
</dbReference>
<dbReference type="STRING" id="209880.SAMN02910343_00080"/>
<dbReference type="Pfam" id="PF01458">
    <property type="entry name" value="SUFBD_core"/>
    <property type="match status" value="1"/>
</dbReference>
<feature type="domain" description="SUF system FeS cluster assembly SufBD core" evidence="1">
    <location>
        <begin position="99"/>
        <end position="317"/>
    </location>
</feature>
<name>A0A1G5UVD7_9FIRM</name>
<proteinExistence type="predicted"/>
<dbReference type="Proteomes" id="UP000199689">
    <property type="component" value="Unassembled WGS sequence"/>
</dbReference>
<dbReference type="SUPFAM" id="SSF101960">
    <property type="entry name" value="Stabilizer of iron transporter SufD"/>
    <property type="match status" value="1"/>
</dbReference>
<accession>A0A1G5UVD7</accession>
<evidence type="ECO:0000313" key="2">
    <source>
        <dbReference type="EMBL" id="SDA37288.1"/>
    </source>
</evidence>
<evidence type="ECO:0000313" key="3">
    <source>
        <dbReference type="Proteomes" id="UP000199689"/>
    </source>
</evidence>